<keyword evidence="1 5" id="KW-0489">Methyltransferase</keyword>
<keyword evidence="2 5" id="KW-0808">Transferase</keyword>
<evidence type="ECO:0000256" key="3">
    <source>
        <dbReference type="ARBA" id="ARBA00022691"/>
    </source>
</evidence>
<dbReference type="KEGG" id="run:DR864_07015"/>
<dbReference type="Gene3D" id="3.40.50.150">
    <property type="entry name" value="Vaccinia Virus protein VP39"/>
    <property type="match status" value="1"/>
</dbReference>
<dbReference type="PROSITE" id="PS51683">
    <property type="entry name" value="SAM_OMT_II"/>
    <property type="match status" value="1"/>
</dbReference>
<dbReference type="PANTHER" id="PTHR43712:SF2">
    <property type="entry name" value="O-METHYLTRANSFERASE CICE"/>
    <property type="match status" value="1"/>
</dbReference>
<dbReference type="InterPro" id="IPR016461">
    <property type="entry name" value="COMT-like"/>
</dbReference>
<dbReference type="Proteomes" id="UP000251993">
    <property type="component" value="Chromosome"/>
</dbReference>
<dbReference type="OrthoDB" id="582216at2"/>
<evidence type="ECO:0000313" key="6">
    <source>
        <dbReference type="Proteomes" id="UP000251993"/>
    </source>
</evidence>
<dbReference type="EMBL" id="CP030850">
    <property type="protein sequence ID" value="AXE17496.1"/>
    <property type="molecule type" value="Genomic_DNA"/>
</dbReference>
<sequence length="354" mass="38780">MPIFTHPDLAPITRHARAMYSSRLLIAAVHHLHAFEQLAAGPLAPSDLQARLGLRERPAMVLFPALCAMEMWAYDASGKLQLTALGQHLTQKARPTLTEYLGLEKNDAGVIEMAEWLLNDGPQLSGVSGTAYVKEGTGPSPMDEPTTARALTLALAGRAECLAPIVANKLPKHNGHLLDVAGGTGYFSYEWLLVNPQATATVFDRPAVLAVAAELLEKFCQSGRPGVAGVRERVKFQPGDMLTDPLPSTDILLAASLFHDWPTYTCQQLARRFAAALRPEGELWIHDAFLNDELDGPLAVTDYSAQLFWVTKGRAYSRREYRGWLREAGLIPSMESFATQMDYGLIWAKNSSKG</sequence>
<dbReference type="GO" id="GO:0008171">
    <property type="term" value="F:O-methyltransferase activity"/>
    <property type="evidence" value="ECO:0007669"/>
    <property type="project" value="InterPro"/>
</dbReference>
<organism evidence="5 6">
    <name type="scientific">Runella rosea</name>
    <dbReference type="NCBI Taxonomy" id="2259595"/>
    <lineage>
        <taxon>Bacteria</taxon>
        <taxon>Pseudomonadati</taxon>
        <taxon>Bacteroidota</taxon>
        <taxon>Cytophagia</taxon>
        <taxon>Cytophagales</taxon>
        <taxon>Spirosomataceae</taxon>
        <taxon>Runella</taxon>
    </lineage>
</organism>
<dbReference type="GO" id="GO:0032259">
    <property type="term" value="P:methylation"/>
    <property type="evidence" value="ECO:0007669"/>
    <property type="project" value="UniProtKB-KW"/>
</dbReference>
<proteinExistence type="predicted"/>
<keyword evidence="6" id="KW-1185">Reference proteome</keyword>
<evidence type="ECO:0000256" key="1">
    <source>
        <dbReference type="ARBA" id="ARBA00022603"/>
    </source>
</evidence>
<dbReference type="AlphaFoldDB" id="A0A344TFS5"/>
<accession>A0A344TFS5</accession>
<evidence type="ECO:0000313" key="5">
    <source>
        <dbReference type="EMBL" id="AXE17496.1"/>
    </source>
</evidence>
<dbReference type="Pfam" id="PF00891">
    <property type="entry name" value="Methyltransf_2"/>
    <property type="match status" value="1"/>
</dbReference>
<protein>
    <submittedName>
        <fullName evidence="5">Methyltransferase</fullName>
    </submittedName>
</protein>
<evidence type="ECO:0000256" key="2">
    <source>
        <dbReference type="ARBA" id="ARBA00022679"/>
    </source>
</evidence>
<evidence type="ECO:0000259" key="4">
    <source>
        <dbReference type="Pfam" id="PF00891"/>
    </source>
</evidence>
<dbReference type="InterPro" id="IPR001077">
    <property type="entry name" value="COMT_C"/>
</dbReference>
<dbReference type="SUPFAM" id="SSF53335">
    <property type="entry name" value="S-adenosyl-L-methionine-dependent methyltransferases"/>
    <property type="match status" value="1"/>
</dbReference>
<dbReference type="InterPro" id="IPR036388">
    <property type="entry name" value="WH-like_DNA-bd_sf"/>
</dbReference>
<dbReference type="RefSeq" id="WP_114066281.1">
    <property type="nucleotide sequence ID" value="NZ_CP030850.1"/>
</dbReference>
<dbReference type="InterPro" id="IPR029063">
    <property type="entry name" value="SAM-dependent_MTases_sf"/>
</dbReference>
<dbReference type="Gene3D" id="1.10.10.10">
    <property type="entry name" value="Winged helix-like DNA-binding domain superfamily/Winged helix DNA-binding domain"/>
    <property type="match status" value="1"/>
</dbReference>
<gene>
    <name evidence="5" type="ORF">DR864_07015</name>
</gene>
<feature type="domain" description="O-methyltransferase C-terminal" evidence="4">
    <location>
        <begin position="176"/>
        <end position="329"/>
    </location>
</feature>
<keyword evidence="3" id="KW-0949">S-adenosyl-L-methionine</keyword>
<name>A0A344TFS5_9BACT</name>
<dbReference type="CDD" id="cd02440">
    <property type="entry name" value="AdoMet_MTases"/>
    <property type="match status" value="1"/>
</dbReference>
<reference evidence="5 6" key="1">
    <citation type="submission" date="2018-07" db="EMBL/GenBank/DDBJ databases">
        <title>Genome sequencing of Runella.</title>
        <authorList>
            <person name="Baek M.-G."/>
            <person name="Yi H."/>
        </authorList>
    </citation>
    <scope>NUCLEOTIDE SEQUENCE [LARGE SCALE GENOMIC DNA]</scope>
    <source>
        <strain evidence="5 6">HYN0085</strain>
    </source>
</reference>
<dbReference type="PANTHER" id="PTHR43712">
    <property type="entry name" value="PUTATIVE (AFU_ORTHOLOGUE AFUA_4G14580)-RELATED"/>
    <property type="match status" value="1"/>
</dbReference>